<dbReference type="InterPro" id="IPR028110">
    <property type="entry name" value="TMEM254"/>
</dbReference>
<dbReference type="Gene3D" id="3.20.180.10">
    <property type="entry name" value="PNP-oxidase-like"/>
    <property type="match status" value="1"/>
</dbReference>
<dbReference type="EMBL" id="MCGE01000018">
    <property type="protein sequence ID" value="ORZ12678.1"/>
    <property type="molecule type" value="Genomic_DNA"/>
</dbReference>
<dbReference type="AlphaFoldDB" id="A0A1X2IA70"/>
<evidence type="ECO:0000313" key="2">
    <source>
        <dbReference type="EMBL" id="ORZ12678.1"/>
    </source>
</evidence>
<evidence type="ECO:0000259" key="1">
    <source>
        <dbReference type="Pfam" id="PF10615"/>
    </source>
</evidence>
<dbReference type="Pfam" id="PF14934">
    <property type="entry name" value="TMEM254"/>
    <property type="match status" value="1"/>
</dbReference>
<dbReference type="OrthoDB" id="5553410at2759"/>
<gene>
    <name evidence="2" type="ORF">BCR42DRAFT_355820</name>
</gene>
<name>A0A1X2IA70_9FUNG</name>
<organism evidence="2 3">
    <name type="scientific">Absidia repens</name>
    <dbReference type="NCBI Taxonomy" id="90262"/>
    <lineage>
        <taxon>Eukaryota</taxon>
        <taxon>Fungi</taxon>
        <taxon>Fungi incertae sedis</taxon>
        <taxon>Mucoromycota</taxon>
        <taxon>Mucoromycotina</taxon>
        <taxon>Mucoromycetes</taxon>
        <taxon>Mucorales</taxon>
        <taxon>Cunninghamellaceae</taxon>
        <taxon>Absidia</taxon>
    </lineage>
</organism>
<evidence type="ECO:0000313" key="3">
    <source>
        <dbReference type="Proteomes" id="UP000193560"/>
    </source>
</evidence>
<dbReference type="Proteomes" id="UP000193560">
    <property type="component" value="Unassembled WGS sequence"/>
</dbReference>
<dbReference type="InterPro" id="IPR019595">
    <property type="entry name" value="DUF2470"/>
</dbReference>
<accession>A0A1X2IA70</accession>
<dbReference type="Pfam" id="PF10615">
    <property type="entry name" value="DUF2470"/>
    <property type="match status" value="1"/>
</dbReference>
<comment type="caution">
    <text evidence="2">The sequence shown here is derived from an EMBL/GenBank/DDBJ whole genome shotgun (WGS) entry which is preliminary data.</text>
</comment>
<feature type="domain" description="DUF2470" evidence="1">
    <location>
        <begin position="13"/>
        <end position="89"/>
    </location>
</feature>
<dbReference type="InterPro" id="IPR037119">
    <property type="entry name" value="Haem_oxidase_HugZ-like_sf"/>
</dbReference>
<protein>
    <recommendedName>
        <fullName evidence="1">DUF2470 domain-containing protein</fullName>
    </recommendedName>
</protein>
<sequence length="247" mass="27704">MPSDPIVEHSISISAYMSGHEGANLAYVRHFGKKSDAVRATFKSLNADGFTIQYDTAQEKDLETVIPWPATASPPLTKREQVRPILEEMAKEAEEALGMPSSLQGPPPIQAMMKVQAMEEEAQARRQKELERQEAKDKFYHASVFWQVPIILGMWNVGYLAARSRVETGPWWAAQLQQTIGLGVIQWVWRISLGLHIGEAFIACGICLNRGWYSAGNTARWTISTLLFGFASMKELLKHGKQVEKMD</sequence>
<reference evidence="2 3" key="1">
    <citation type="submission" date="2016-07" db="EMBL/GenBank/DDBJ databases">
        <title>Pervasive Adenine N6-methylation of Active Genes in Fungi.</title>
        <authorList>
            <consortium name="DOE Joint Genome Institute"/>
            <person name="Mondo S.J."/>
            <person name="Dannebaum R.O."/>
            <person name="Kuo R.C."/>
            <person name="Labutti K."/>
            <person name="Haridas S."/>
            <person name="Kuo A."/>
            <person name="Salamov A."/>
            <person name="Ahrendt S.R."/>
            <person name="Lipzen A."/>
            <person name="Sullivan W."/>
            <person name="Andreopoulos W.B."/>
            <person name="Clum A."/>
            <person name="Lindquist E."/>
            <person name="Daum C."/>
            <person name="Ramamoorthy G.K."/>
            <person name="Gryganskyi A."/>
            <person name="Culley D."/>
            <person name="Magnuson J.K."/>
            <person name="James T.Y."/>
            <person name="O'Malley M.A."/>
            <person name="Stajich J.E."/>
            <person name="Spatafora J.W."/>
            <person name="Visel A."/>
            <person name="Grigoriev I.V."/>
        </authorList>
    </citation>
    <scope>NUCLEOTIDE SEQUENCE [LARGE SCALE GENOMIC DNA]</scope>
    <source>
        <strain evidence="2 3">NRRL 1336</strain>
    </source>
</reference>
<keyword evidence="3" id="KW-1185">Reference proteome</keyword>
<proteinExistence type="predicted"/>